<dbReference type="GO" id="GO:0051123">
    <property type="term" value="P:RNA polymerase II preinitiation complex assembly"/>
    <property type="evidence" value="ECO:0007669"/>
    <property type="project" value="TreeGrafter"/>
</dbReference>
<reference evidence="8" key="1">
    <citation type="journal article" date="2013" name="Genetics">
        <title>The draft genome and transcriptome of Panagrellus redivivus are shaped by the harsh demands of a free-living lifestyle.</title>
        <authorList>
            <person name="Srinivasan J."/>
            <person name="Dillman A.R."/>
            <person name="Macchietto M.G."/>
            <person name="Heikkinen L."/>
            <person name="Lakso M."/>
            <person name="Fracchia K.M."/>
            <person name="Antoshechkin I."/>
            <person name="Mortazavi A."/>
            <person name="Wong G."/>
            <person name="Sternberg P.W."/>
        </authorList>
    </citation>
    <scope>NUCLEOTIDE SEQUENCE [LARGE SCALE GENOMIC DNA]</scope>
    <source>
        <strain evidence="8">MT8872</strain>
    </source>
</reference>
<evidence type="ECO:0000256" key="6">
    <source>
        <dbReference type="SAM" id="MobiDB-lite"/>
    </source>
</evidence>
<evidence type="ECO:0000313" key="9">
    <source>
        <dbReference type="WBParaSite" id="Pan_g13395.t1"/>
    </source>
</evidence>
<keyword evidence="3" id="KW-0805">Transcription regulation</keyword>
<evidence type="ECO:0000256" key="2">
    <source>
        <dbReference type="ARBA" id="ARBA00007688"/>
    </source>
</evidence>
<dbReference type="GO" id="GO:0046695">
    <property type="term" value="C:SLIK (SAGA-like) complex"/>
    <property type="evidence" value="ECO:0007669"/>
    <property type="project" value="InterPro"/>
</dbReference>
<dbReference type="PANTHER" id="PTHR10221">
    <property type="entry name" value="TRANSCRIPTION INITIATION FACTOR TFIID SUBUNIT 6"/>
    <property type="match status" value="1"/>
</dbReference>
<dbReference type="Pfam" id="PF07571">
    <property type="entry name" value="TAF6_C"/>
    <property type="match status" value="1"/>
</dbReference>
<evidence type="ECO:0000256" key="1">
    <source>
        <dbReference type="ARBA" id="ARBA00004123"/>
    </source>
</evidence>
<dbReference type="AlphaFoldDB" id="A0A7E4ZRU7"/>
<dbReference type="InterPro" id="IPR011442">
    <property type="entry name" value="TAF6_C"/>
</dbReference>
<sequence>MNQAVSNVDNSSNVVALMSNLNLGKHPPASDTSSPPKRPRRNFGLTDFKGPLQEKVQVAAPVHPHSAEEQELFVDITEAATSDDIRERMRGIKILTHDASLQPLLLRLAHFIFDSVRVNIIQEFPFLLSSLMDMVDAMLQNANLDIEPGLFKLLPAVVSVLVAKPMKGHFRQKRHCAKLLERIVKSEPVMKQRITNVLISGLYRHDCNIYATYGLVYALNCLGDTVIDNYLFPNLHRVKSNLNGAASDEAEDASFVFTAVRRIIRNYVQTHQKKDVEKFRKEFELFVLVD</sequence>
<dbReference type="Gene3D" id="1.25.40.770">
    <property type="entry name" value="TAF6, C-terminal HEAT repeat domain"/>
    <property type="match status" value="1"/>
</dbReference>
<dbReference type="GO" id="GO:0003713">
    <property type="term" value="F:transcription coactivator activity"/>
    <property type="evidence" value="ECO:0007669"/>
    <property type="project" value="TreeGrafter"/>
</dbReference>
<dbReference type="GO" id="GO:0005669">
    <property type="term" value="C:transcription factor TFIID complex"/>
    <property type="evidence" value="ECO:0007669"/>
    <property type="project" value="InterPro"/>
</dbReference>
<reference evidence="9" key="2">
    <citation type="submission" date="2020-10" db="UniProtKB">
        <authorList>
            <consortium name="WormBaseParasite"/>
        </authorList>
    </citation>
    <scope>IDENTIFICATION</scope>
</reference>
<comment type="similarity">
    <text evidence="2">Belongs to the TAF6 family.</text>
</comment>
<keyword evidence="8" id="KW-1185">Reference proteome</keyword>
<evidence type="ECO:0000256" key="5">
    <source>
        <dbReference type="ARBA" id="ARBA00023242"/>
    </source>
</evidence>
<accession>A0A7E4ZRU7</accession>
<evidence type="ECO:0000256" key="4">
    <source>
        <dbReference type="ARBA" id="ARBA00023163"/>
    </source>
</evidence>
<keyword evidence="5" id="KW-0539">Nucleus</keyword>
<feature type="region of interest" description="Disordered" evidence="6">
    <location>
        <begin position="21"/>
        <end position="45"/>
    </location>
</feature>
<name>A0A7E4ZRU7_PANRE</name>
<proteinExistence type="inferred from homology"/>
<feature type="domain" description="TAF6 C-terminal HEAT repeat" evidence="7">
    <location>
        <begin position="65"/>
        <end position="236"/>
    </location>
</feature>
<dbReference type="PANTHER" id="PTHR10221:SF9">
    <property type="entry name" value="TRANSCRIPTION INITIATION FACTOR TFIID SUBUNIT 6"/>
    <property type="match status" value="1"/>
</dbReference>
<dbReference type="InterPro" id="IPR037796">
    <property type="entry name" value="TAF6"/>
</dbReference>
<dbReference type="WBParaSite" id="Pan_g13395.t1">
    <property type="protein sequence ID" value="Pan_g13395.t1"/>
    <property type="gene ID" value="Pan_g13395"/>
</dbReference>
<dbReference type="GO" id="GO:0016251">
    <property type="term" value="F:RNA polymerase II general transcription initiation factor activity"/>
    <property type="evidence" value="ECO:0007669"/>
    <property type="project" value="InterPro"/>
</dbReference>
<dbReference type="GO" id="GO:0000124">
    <property type="term" value="C:SAGA complex"/>
    <property type="evidence" value="ECO:0007669"/>
    <property type="project" value="InterPro"/>
</dbReference>
<evidence type="ECO:0000256" key="3">
    <source>
        <dbReference type="ARBA" id="ARBA00023015"/>
    </source>
</evidence>
<evidence type="ECO:0000313" key="8">
    <source>
        <dbReference type="Proteomes" id="UP000492821"/>
    </source>
</evidence>
<evidence type="ECO:0000259" key="7">
    <source>
        <dbReference type="Pfam" id="PF07571"/>
    </source>
</evidence>
<comment type="subcellular location">
    <subcellularLocation>
        <location evidence="1">Nucleus</location>
    </subcellularLocation>
</comment>
<dbReference type="Proteomes" id="UP000492821">
    <property type="component" value="Unassembled WGS sequence"/>
</dbReference>
<protein>
    <submittedName>
        <fullName evidence="9">TAF6_C domain-containing protein</fullName>
    </submittedName>
</protein>
<keyword evidence="4" id="KW-0804">Transcription</keyword>
<organism evidence="8 9">
    <name type="scientific">Panagrellus redivivus</name>
    <name type="common">Microworm</name>
    <dbReference type="NCBI Taxonomy" id="6233"/>
    <lineage>
        <taxon>Eukaryota</taxon>
        <taxon>Metazoa</taxon>
        <taxon>Ecdysozoa</taxon>
        <taxon>Nematoda</taxon>
        <taxon>Chromadorea</taxon>
        <taxon>Rhabditida</taxon>
        <taxon>Tylenchina</taxon>
        <taxon>Panagrolaimomorpha</taxon>
        <taxon>Panagrolaimoidea</taxon>
        <taxon>Panagrolaimidae</taxon>
        <taxon>Panagrellus</taxon>
    </lineage>
</organism>
<dbReference type="CDD" id="cd08050">
    <property type="entry name" value="TAF6C"/>
    <property type="match status" value="1"/>
</dbReference>
<dbReference type="InterPro" id="IPR046344">
    <property type="entry name" value="TAF6_C_sf"/>
</dbReference>